<dbReference type="AlphaFoldDB" id="A0A385PYY9"/>
<dbReference type="InterPro" id="IPR032675">
    <property type="entry name" value="LRR_dom_sf"/>
</dbReference>
<dbReference type="PANTHER" id="PTHR45661:SF3">
    <property type="entry name" value="IG-LIKE DOMAIN-CONTAINING PROTEIN"/>
    <property type="match status" value="1"/>
</dbReference>
<dbReference type="OrthoDB" id="1908369at2"/>
<accession>A0A385PYY9</accession>
<keyword evidence="2" id="KW-1185">Reference proteome</keyword>
<dbReference type="PANTHER" id="PTHR45661">
    <property type="entry name" value="SURFACE ANTIGEN"/>
    <property type="match status" value="1"/>
</dbReference>
<dbReference type="KEGG" id="lua:D4A81_04915"/>
<dbReference type="SUPFAM" id="SSF52058">
    <property type="entry name" value="L domain-like"/>
    <property type="match status" value="1"/>
</dbReference>
<evidence type="ECO:0000313" key="2">
    <source>
        <dbReference type="Proteomes" id="UP000265562"/>
    </source>
</evidence>
<dbReference type="EMBL" id="CP032364">
    <property type="protein sequence ID" value="AYA99330.1"/>
    <property type="molecule type" value="Genomic_DNA"/>
</dbReference>
<organism evidence="1 2">
    <name type="scientific">Lachnoanaerobaculum umeaense</name>
    <dbReference type="NCBI Taxonomy" id="617123"/>
    <lineage>
        <taxon>Bacteria</taxon>
        <taxon>Bacillati</taxon>
        <taxon>Bacillota</taxon>
        <taxon>Clostridia</taxon>
        <taxon>Lachnospirales</taxon>
        <taxon>Lachnospiraceae</taxon>
        <taxon>Lachnoanaerobaculum</taxon>
    </lineage>
</organism>
<sequence length="303" mass="35544">MVNLRESWRSRVVRLKMERKRILTENSLHQMQEFVIDKYDDHIKMMRFLSSDIENVEIPDIIEGKPVTIIGGDCFFCCKNIKTISFPQTIVSIEAETFALCKGLTEVILPDSIIEIGPHAFRDCSGIKRFVFPRYLKRIETGIFAFCDLFDVEIILPEKLEIIERNAFFRAGRFDLVIPDSVKEIGVGAFHWGPHPITSLQEDNGWYSEWPYGEKVIYNGLQGRITDLYYLERECMLHDVTVGTDIKQFVYPCDYIDGNISFLEEDNQQIFQDNIRHYWDVEDRLKNAYKIMNAWKRGFISPR</sequence>
<reference evidence="1 2" key="1">
    <citation type="submission" date="2018-09" db="EMBL/GenBank/DDBJ databases">
        <title>Genome sequencing of Lachnoanaerobaculum umeaense DSM 23576.</title>
        <authorList>
            <person name="Kook J.-K."/>
            <person name="Park S.-N."/>
            <person name="Lim Y.K."/>
        </authorList>
    </citation>
    <scope>NUCLEOTIDE SEQUENCE [LARGE SCALE GENOMIC DNA]</scope>
    <source>
        <strain evidence="2">DSM 23576 \ CCUG 58757</strain>
    </source>
</reference>
<gene>
    <name evidence="1" type="ORF">D4A81_04915</name>
</gene>
<protein>
    <submittedName>
        <fullName evidence="1">Leucine-rich repeat domain-containing protein</fullName>
    </submittedName>
</protein>
<proteinExistence type="predicted"/>
<dbReference type="InterPro" id="IPR026906">
    <property type="entry name" value="LRR_5"/>
</dbReference>
<dbReference type="Gene3D" id="3.80.10.10">
    <property type="entry name" value="Ribonuclease Inhibitor"/>
    <property type="match status" value="1"/>
</dbReference>
<evidence type="ECO:0000313" key="1">
    <source>
        <dbReference type="EMBL" id="AYA99330.1"/>
    </source>
</evidence>
<dbReference type="Pfam" id="PF13306">
    <property type="entry name" value="LRR_5"/>
    <property type="match status" value="1"/>
</dbReference>
<dbReference type="InterPro" id="IPR053139">
    <property type="entry name" value="Surface_bspA-like"/>
</dbReference>
<name>A0A385PYY9_9FIRM</name>
<dbReference type="Proteomes" id="UP000265562">
    <property type="component" value="Chromosome"/>
</dbReference>